<accession>A0A9J7BR14</accession>
<keyword evidence="3" id="KW-0411">Iron-sulfur</keyword>
<dbReference type="InterPro" id="IPR017896">
    <property type="entry name" value="4Fe4S_Fe-S-bd"/>
</dbReference>
<dbReference type="PANTHER" id="PTHR43122:SF2">
    <property type="entry name" value="FERREDOXIN SUBUNIT OF PYRUVATE:FLAVODOXIN OXIDOREDUCTASE"/>
    <property type="match status" value="1"/>
</dbReference>
<dbReference type="PANTHER" id="PTHR43122">
    <property type="entry name" value="FERREDOXIN SUBUNIT OF PYRUVATE:FLAVODOXIN OXIDOREDUCTASE-RELATED"/>
    <property type="match status" value="1"/>
</dbReference>
<organism evidence="5 6">
    <name type="scientific">Occallatibacter riparius</name>
    <dbReference type="NCBI Taxonomy" id="1002689"/>
    <lineage>
        <taxon>Bacteria</taxon>
        <taxon>Pseudomonadati</taxon>
        <taxon>Acidobacteriota</taxon>
        <taxon>Terriglobia</taxon>
        <taxon>Terriglobales</taxon>
        <taxon>Acidobacteriaceae</taxon>
        <taxon>Occallatibacter</taxon>
    </lineage>
</organism>
<evidence type="ECO:0000313" key="5">
    <source>
        <dbReference type="EMBL" id="UWZ85023.1"/>
    </source>
</evidence>
<protein>
    <submittedName>
        <fullName evidence="5">Ferredoxin family protein</fullName>
    </submittedName>
</protein>
<gene>
    <name evidence="5" type="ORF">MOP44_03545</name>
</gene>
<dbReference type="PROSITE" id="PS51379">
    <property type="entry name" value="4FE4S_FER_2"/>
    <property type="match status" value="2"/>
</dbReference>
<keyword evidence="2" id="KW-0408">Iron</keyword>
<dbReference type="GO" id="GO:0046872">
    <property type="term" value="F:metal ion binding"/>
    <property type="evidence" value="ECO:0007669"/>
    <property type="project" value="UniProtKB-KW"/>
</dbReference>
<evidence type="ECO:0000256" key="3">
    <source>
        <dbReference type="ARBA" id="ARBA00023014"/>
    </source>
</evidence>
<dbReference type="SUPFAM" id="SSF54862">
    <property type="entry name" value="4Fe-4S ferredoxins"/>
    <property type="match status" value="1"/>
</dbReference>
<dbReference type="KEGG" id="orp:MOP44_03545"/>
<dbReference type="PROSITE" id="PS00198">
    <property type="entry name" value="4FE4S_FER_1"/>
    <property type="match status" value="2"/>
</dbReference>
<evidence type="ECO:0000256" key="2">
    <source>
        <dbReference type="ARBA" id="ARBA00023004"/>
    </source>
</evidence>
<feature type="domain" description="4Fe-4S ferredoxin-type" evidence="4">
    <location>
        <begin position="10"/>
        <end position="39"/>
    </location>
</feature>
<reference evidence="5" key="1">
    <citation type="submission" date="2021-04" db="EMBL/GenBank/DDBJ databases">
        <title>Phylogenetic analysis of Acidobacteriaceae.</title>
        <authorList>
            <person name="Qiu L."/>
            <person name="Zhang Q."/>
        </authorList>
    </citation>
    <scope>NUCLEOTIDE SEQUENCE</scope>
    <source>
        <strain evidence="5">DSM 25168</strain>
    </source>
</reference>
<dbReference type="Pfam" id="PF12838">
    <property type="entry name" value="Fer4_7"/>
    <property type="match status" value="1"/>
</dbReference>
<dbReference type="Gene3D" id="3.30.70.20">
    <property type="match status" value="1"/>
</dbReference>
<proteinExistence type="predicted"/>
<dbReference type="InterPro" id="IPR017900">
    <property type="entry name" value="4Fe4S_Fe_S_CS"/>
</dbReference>
<feature type="domain" description="4Fe-4S ferredoxin-type" evidence="4">
    <location>
        <begin position="45"/>
        <end position="76"/>
    </location>
</feature>
<keyword evidence="6" id="KW-1185">Reference proteome</keyword>
<evidence type="ECO:0000256" key="1">
    <source>
        <dbReference type="ARBA" id="ARBA00022723"/>
    </source>
</evidence>
<evidence type="ECO:0000259" key="4">
    <source>
        <dbReference type="PROSITE" id="PS51379"/>
    </source>
</evidence>
<dbReference type="AlphaFoldDB" id="A0A9J7BR14"/>
<name>A0A9J7BR14_9BACT</name>
<dbReference type="GO" id="GO:0051536">
    <property type="term" value="F:iron-sulfur cluster binding"/>
    <property type="evidence" value="ECO:0007669"/>
    <property type="project" value="UniProtKB-KW"/>
</dbReference>
<dbReference type="RefSeq" id="WP_260794530.1">
    <property type="nucleotide sequence ID" value="NZ_CP093313.1"/>
</dbReference>
<evidence type="ECO:0000313" key="6">
    <source>
        <dbReference type="Proteomes" id="UP001059380"/>
    </source>
</evidence>
<dbReference type="Proteomes" id="UP001059380">
    <property type="component" value="Chromosome"/>
</dbReference>
<dbReference type="EMBL" id="CP093313">
    <property type="protein sequence ID" value="UWZ85023.1"/>
    <property type="molecule type" value="Genomic_DNA"/>
</dbReference>
<sequence>MNAQEKLDRGLLRVDEAECKGCGLCIEACPPKVIGLSEGLNHYGYRTAVYAGRGCTGCGICFLACPEPGALTVYRAVLKRPVAVDRTLGGQSAGGGMACASN</sequence>
<keyword evidence="1" id="KW-0479">Metal-binding</keyword>